<reference evidence="1" key="1">
    <citation type="submission" date="2018-02" db="EMBL/GenBank/DDBJ databases">
        <title>Rhizophora mucronata_Transcriptome.</title>
        <authorList>
            <person name="Meera S.P."/>
            <person name="Sreeshan A."/>
            <person name="Augustine A."/>
        </authorList>
    </citation>
    <scope>NUCLEOTIDE SEQUENCE</scope>
    <source>
        <tissue evidence="1">Leaf</tissue>
    </source>
</reference>
<accession>A0A2P2JP78</accession>
<dbReference type="AlphaFoldDB" id="A0A2P2JP78"/>
<protein>
    <submittedName>
        <fullName evidence="1">Uncharacterized protein</fullName>
    </submittedName>
</protein>
<dbReference type="EMBL" id="GGEC01014790">
    <property type="protein sequence ID" value="MBW95273.1"/>
    <property type="molecule type" value="Transcribed_RNA"/>
</dbReference>
<organism evidence="1">
    <name type="scientific">Rhizophora mucronata</name>
    <name type="common">Asiatic mangrove</name>
    <dbReference type="NCBI Taxonomy" id="61149"/>
    <lineage>
        <taxon>Eukaryota</taxon>
        <taxon>Viridiplantae</taxon>
        <taxon>Streptophyta</taxon>
        <taxon>Embryophyta</taxon>
        <taxon>Tracheophyta</taxon>
        <taxon>Spermatophyta</taxon>
        <taxon>Magnoliopsida</taxon>
        <taxon>eudicotyledons</taxon>
        <taxon>Gunneridae</taxon>
        <taxon>Pentapetalae</taxon>
        <taxon>rosids</taxon>
        <taxon>fabids</taxon>
        <taxon>Malpighiales</taxon>
        <taxon>Rhizophoraceae</taxon>
        <taxon>Rhizophora</taxon>
    </lineage>
</organism>
<proteinExistence type="predicted"/>
<evidence type="ECO:0000313" key="1">
    <source>
        <dbReference type="EMBL" id="MBW95273.1"/>
    </source>
</evidence>
<name>A0A2P2JP78_RHIMU</name>
<sequence>MPFHLITLPGIYAKCMKLLIKFPLLWFSITDIRIIFACSLNVRNLAS</sequence>